<dbReference type="PROSITE" id="PS00352">
    <property type="entry name" value="CSD_1"/>
    <property type="match status" value="1"/>
</dbReference>
<dbReference type="PIRSF" id="PIRSF002599">
    <property type="entry name" value="Cold_shock_A"/>
    <property type="match status" value="1"/>
</dbReference>
<feature type="region of interest" description="Disordered" evidence="4">
    <location>
        <begin position="45"/>
        <end position="67"/>
    </location>
</feature>
<dbReference type="CDD" id="cd04458">
    <property type="entry name" value="CSP_CDS"/>
    <property type="match status" value="1"/>
</dbReference>
<evidence type="ECO:0000256" key="3">
    <source>
        <dbReference type="RuleBase" id="RU000408"/>
    </source>
</evidence>
<comment type="subcellular location">
    <subcellularLocation>
        <location evidence="1 3">Cytoplasm</location>
    </subcellularLocation>
</comment>
<dbReference type="PANTHER" id="PTHR11544">
    <property type="entry name" value="COLD SHOCK DOMAIN CONTAINING PROTEINS"/>
    <property type="match status" value="1"/>
</dbReference>
<evidence type="ECO:0000256" key="1">
    <source>
        <dbReference type="ARBA" id="ARBA00004496"/>
    </source>
</evidence>
<proteinExistence type="predicted"/>
<evidence type="ECO:0000313" key="6">
    <source>
        <dbReference type="EMBL" id="EYT49604.1"/>
    </source>
</evidence>
<dbReference type="GO" id="GO:0005737">
    <property type="term" value="C:cytoplasm"/>
    <property type="evidence" value="ECO:0007669"/>
    <property type="project" value="UniProtKB-SubCell"/>
</dbReference>
<dbReference type="InterPro" id="IPR012340">
    <property type="entry name" value="NA-bd_OB-fold"/>
</dbReference>
<reference evidence="6 7" key="1">
    <citation type="journal article" date="2013" name="Genome Announc.">
        <title>Draft genome sequence of an Actinobacterium, Brachybacterium muris strain UCD-AY4.</title>
        <authorList>
            <person name="Lo J.R."/>
            <person name="Lang J.M."/>
            <person name="Darling A.E."/>
            <person name="Eisen J.A."/>
            <person name="Coil D.A."/>
        </authorList>
    </citation>
    <scope>NUCLEOTIDE SEQUENCE [LARGE SCALE GENOMIC DNA]</scope>
    <source>
        <strain evidence="6 7">UCD-AY4</strain>
    </source>
</reference>
<dbReference type="OrthoDB" id="7477356at2"/>
<dbReference type="Proteomes" id="UP000019754">
    <property type="component" value="Unassembled WGS sequence"/>
</dbReference>
<dbReference type="STRING" id="1249481.D641_0107150"/>
<evidence type="ECO:0000256" key="4">
    <source>
        <dbReference type="SAM" id="MobiDB-lite"/>
    </source>
</evidence>
<dbReference type="PROSITE" id="PS51857">
    <property type="entry name" value="CSD_2"/>
    <property type="match status" value="1"/>
</dbReference>
<dbReference type="RefSeq" id="WP_017824964.1">
    <property type="nucleotide sequence ID" value="NZ_KB403093.1"/>
</dbReference>
<dbReference type="InterPro" id="IPR002059">
    <property type="entry name" value="CSP_DNA-bd"/>
</dbReference>
<dbReference type="AlphaFoldDB" id="A0A022KYL1"/>
<organism evidence="6 7">
    <name type="scientific">Brachybacterium muris UCD-AY4</name>
    <dbReference type="NCBI Taxonomy" id="1249481"/>
    <lineage>
        <taxon>Bacteria</taxon>
        <taxon>Bacillati</taxon>
        <taxon>Actinomycetota</taxon>
        <taxon>Actinomycetes</taxon>
        <taxon>Micrococcales</taxon>
        <taxon>Dermabacteraceae</taxon>
        <taxon>Brachybacterium</taxon>
    </lineage>
</organism>
<dbReference type="InterPro" id="IPR012156">
    <property type="entry name" value="Cold_shock_CspA"/>
</dbReference>
<dbReference type="SMART" id="SM00357">
    <property type="entry name" value="CSP"/>
    <property type="match status" value="1"/>
</dbReference>
<dbReference type="HOGENOM" id="CLU_117621_0_3_11"/>
<dbReference type="FunFam" id="2.40.50.140:FF:000006">
    <property type="entry name" value="Cold shock protein CspC"/>
    <property type="match status" value="1"/>
</dbReference>
<evidence type="ECO:0000313" key="7">
    <source>
        <dbReference type="Proteomes" id="UP000019754"/>
    </source>
</evidence>
<dbReference type="GO" id="GO:0003676">
    <property type="term" value="F:nucleic acid binding"/>
    <property type="evidence" value="ECO:0007669"/>
    <property type="project" value="InterPro"/>
</dbReference>
<accession>A0A022KYL1</accession>
<feature type="domain" description="CSD" evidence="5">
    <location>
        <begin position="1"/>
        <end position="66"/>
    </location>
</feature>
<gene>
    <name evidence="6" type="ORF">D641_0107150</name>
</gene>
<dbReference type="EMBL" id="AORC01000008">
    <property type="protein sequence ID" value="EYT49604.1"/>
    <property type="molecule type" value="Genomic_DNA"/>
</dbReference>
<keyword evidence="7" id="KW-1185">Reference proteome</keyword>
<comment type="caution">
    <text evidence="6">The sequence shown here is derived from an EMBL/GenBank/DDBJ whole genome shotgun (WGS) entry which is preliminary data.</text>
</comment>
<dbReference type="InterPro" id="IPR019844">
    <property type="entry name" value="CSD_CS"/>
</dbReference>
<dbReference type="InterPro" id="IPR011129">
    <property type="entry name" value="CSD"/>
</dbReference>
<dbReference type="Pfam" id="PF00313">
    <property type="entry name" value="CSD"/>
    <property type="match status" value="1"/>
</dbReference>
<dbReference type="InterPro" id="IPR050181">
    <property type="entry name" value="Cold_shock_domain"/>
</dbReference>
<dbReference type="Gene3D" id="2.40.50.140">
    <property type="entry name" value="Nucleic acid-binding proteins"/>
    <property type="match status" value="1"/>
</dbReference>
<evidence type="ECO:0000259" key="5">
    <source>
        <dbReference type="PROSITE" id="PS51857"/>
    </source>
</evidence>
<dbReference type="PRINTS" id="PR00050">
    <property type="entry name" value="COLDSHOCK"/>
</dbReference>
<protein>
    <submittedName>
        <fullName evidence="6">Cold-shock protein</fullName>
    </submittedName>
</protein>
<keyword evidence="2" id="KW-0963">Cytoplasm</keyword>
<name>A0A022KYL1_9MICO</name>
<dbReference type="SUPFAM" id="SSF50249">
    <property type="entry name" value="Nucleic acid-binding proteins"/>
    <property type="match status" value="1"/>
</dbReference>
<feature type="compositionally biased region" description="Basic and acidic residues" evidence="4">
    <location>
        <begin position="45"/>
        <end position="56"/>
    </location>
</feature>
<evidence type="ECO:0000256" key="2">
    <source>
        <dbReference type="ARBA" id="ARBA00022490"/>
    </source>
</evidence>
<sequence length="67" mass="7360">MATGIVTWFNSDKGYGFIAPEDGSADVFAHFSAIAGTGRRDLEENQRVEFETERGPKGMQAVNIRPL</sequence>